<comment type="caution">
    <text evidence="1">The sequence shown here is derived from an EMBL/GenBank/DDBJ whole genome shotgun (WGS) entry which is preliminary data.</text>
</comment>
<evidence type="ECO:0000313" key="1">
    <source>
        <dbReference type="EMBL" id="KAF6721765.1"/>
    </source>
</evidence>
<dbReference type="EMBL" id="WKFB01000481">
    <property type="protein sequence ID" value="KAF6721765.1"/>
    <property type="molecule type" value="Genomic_DNA"/>
</dbReference>
<protein>
    <submittedName>
        <fullName evidence="1">Uncharacterized protein</fullName>
    </submittedName>
</protein>
<sequence length="136" mass="15920">MLIFTSGHNKNKFKMIKMLSKTADNPNIFGIQQTFCEKSVIMGSELKEQKCIFAREQHRGSPHINATSNWEFNETRQCFCKKTNRPALLINTTQNIYKKQNKCHQMVKDFCLQRVYEVLEVHEFLRQVITEDSTGS</sequence>
<reference evidence="1" key="1">
    <citation type="journal article" name="BMC Genomics">
        <title>Long-read sequencing and de novo genome assembly of marine medaka (Oryzias melastigma).</title>
        <authorList>
            <person name="Liang P."/>
            <person name="Saqib H.S.A."/>
            <person name="Ni X."/>
            <person name="Shen Y."/>
        </authorList>
    </citation>
    <scope>NUCLEOTIDE SEQUENCE</scope>
    <source>
        <strain evidence="1">Bigg-433</strain>
    </source>
</reference>
<accession>A0A834C2X5</accession>
<proteinExistence type="predicted"/>
<dbReference type="Proteomes" id="UP000646548">
    <property type="component" value="Unassembled WGS sequence"/>
</dbReference>
<dbReference type="AlphaFoldDB" id="A0A834C2X5"/>
<evidence type="ECO:0000313" key="2">
    <source>
        <dbReference type="Proteomes" id="UP000646548"/>
    </source>
</evidence>
<name>A0A834C2X5_ORYME</name>
<gene>
    <name evidence="1" type="ORF">FQA47_013263</name>
</gene>
<organism evidence="1 2">
    <name type="scientific">Oryzias melastigma</name>
    <name type="common">Marine medaka</name>
    <dbReference type="NCBI Taxonomy" id="30732"/>
    <lineage>
        <taxon>Eukaryota</taxon>
        <taxon>Metazoa</taxon>
        <taxon>Chordata</taxon>
        <taxon>Craniata</taxon>
        <taxon>Vertebrata</taxon>
        <taxon>Euteleostomi</taxon>
        <taxon>Actinopterygii</taxon>
        <taxon>Neopterygii</taxon>
        <taxon>Teleostei</taxon>
        <taxon>Neoteleostei</taxon>
        <taxon>Acanthomorphata</taxon>
        <taxon>Ovalentaria</taxon>
        <taxon>Atherinomorphae</taxon>
        <taxon>Beloniformes</taxon>
        <taxon>Adrianichthyidae</taxon>
        <taxon>Oryziinae</taxon>
        <taxon>Oryzias</taxon>
    </lineage>
</organism>